<evidence type="ECO:0000313" key="7">
    <source>
        <dbReference type="EMBL" id="KAG2171522.1"/>
    </source>
</evidence>
<dbReference type="GO" id="GO:0010133">
    <property type="term" value="P:L-proline catabolic process to L-glutamate"/>
    <property type="evidence" value="ECO:0007669"/>
    <property type="project" value="TreeGrafter"/>
</dbReference>
<dbReference type="OrthoDB" id="5464at2759"/>
<comment type="cofactor">
    <cofactor evidence="5">
        <name>FAD</name>
        <dbReference type="ChEBI" id="CHEBI:57692"/>
    </cofactor>
</comment>
<evidence type="ECO:0000256" key="4">
    <source>
        <dbReference type="ARBA" id="ARBA00023062"/>
    </source>
</evidence>
<evidence type="ECO:0000256" key="5">
    <source>
        <dbReference type="RuleBase" id="RU364054"/>
    </source>
</evidence>
<dbReference type="GO" id="GO:0071949">
    <property type="term" value="F:FAD binding"/>
    <property type="evidence" value="ECO:0007669"/>
    <property type="project" value="TreeGrafter"/>
</dbReference>
<evidence type="ECO:0000256" key="2">
    <source>
        <dbReference type="ARBA" id="ARBA00012695"/>
    </source>
</evidence>
<dbReference type="Pfam" id="PF01619">
    <property type="entry name" value="Pro_dh"/>
    <property type="match status" value="1"/>
</dbReference>
<gene>
    <name evidence="7" type="ORF">INT43_008248</name>
</gene>
<keyword evidence="5" id="KW-0285">Flavoprotein</keyword>
<evidence type="ECO:0000256" key="1">
    <source>
        <dbReference type="ARBA" id="ARBA00005869"/>
    </source>
</evidence>
<dbReference type="InterPro" id="IPR002872">
    <property type="entry name" value="Proline_DH_dom"/>
</dbReference>
<accession>A0A8H7PCR8</accession>
<feature type="domain" description="Proline dehydrogenase" evidence="6">
    <location>
        <begin position="105"/>
        <end position="342"/>
    </location>
</feature>
<keyword evidence="5" id="KW-0274">FAD</keyword>
<dbReference type="PANTHER" id="PTHR13914:SF0">
    <property type="entry name" value="PROLINE DEHYDROGENASE 1, MITOCHONDRIAL"/>
    <property type="match status" value="1"/>
</dbReference>
<sequence>MNSSKPIWSEPPTYYEMRTHDTNVEGILSSLANGKSRIAVQNKSTLDLMISYSVYKACSLKWLIEVTPTLFSYAETLHLTQPLNFIIRRTIYNQFLGGESMEQCKATMARLKNNGIGVILALSAETDVKEQDVKEQDEQDKDRLSKGFNHKADEITRITKDCILSASAQPGSFVAVKVSALISPSLLQIVTDSLSQLYRSFEEHAGGQTMSQSQVCHVVVQHRGQVNVDENVLDIVHNCSYSEIDLVEFKHMLSLNRPAVLDLLSNVLTWQDKQDWVQMMRRLDEICSLAKSCGVKILIDAEQTYLQLAIDQAALVMEQRHNKLGACPTVYNTCMVAQISQVLQMLSNLPYW</sequence>
<dbReference type="EC" id="1.5.5.2" evidence="2 5"/>
<keyword evidence="8" id="KW-1185">Reference proteome</keyword>
<evidence type="ECO:0000313" key="8">
    <source>
        <dbReference type="Proteomes" id="UP000654370"/>
    </source>
</evidence>
<comment type="function">
    <text evidence="5">Converts proline to delta-1-pyrroline-5-carboxylate.</text>
</comment>
<dbReference type="GO" id="GO:0005739">
    <property type="term" value="C:mitochondrion"/>
    <property type="evidence" value="ECO:0007669"/>
    <property type="project" value="TreeGrafter"/>
</dbReference>
<dbReference type="Proteomes" id="UP000654370">
    <property type="component" value="Unassembled WGS sequence"/>
</dbReference>
<keyword evidence="4 5" id="KW-0642">Proline metabolism</keyword>
<name>A0A8H7PCR8_MORIS</name>
<dbReference type="Gene3D" id="3.20.20.220">
    <property type="match status" value="1"/>
</dbReference>
<comment type="catalytic activity">
    <reaction evidence="5">
        <text>L-proline + a quinone = (S)-1-pyrroline-5-carboxylate + a quinol + H(+)</text>
        <dbReference type="Rhea" id="RHEA:23784"/>
        <dbReference type="ChEBI" id="CHEBI:15378"/>
        <dbReference type="ChEBI" id="CHEBI:17388"/>
        <dbReference type="ChEBI" id="CHEBI:24646"/>
        <dbReference type="ChEBI" id="CHEBI:60039"/>
        <dbReference type="ChEBI" id="CHEBI:132124"/>
        <dbReference type="EC" id="1.5.5.2"/>
    </reaction>
</comment>
<dbReference type="PANTHER" id="PTHR13914">
    <property type="entry name" value="PROLINE OXIDASE"/>
    <property type="match status" value="1"/>
</dbReference>
<reference evidence="7" key="1">
    <citation type="submission" date="2020-12" db="EMBL/GenBank/DDBJ databases">
        <title>Metabolic potential, ecology and presence of endohyphal bacteria is reflected in genomic diversity of Mucoromycotina.</title>
        <authorList>
            <person name="Muszewska A."/>
            <person name="Okrasinska A."/>
            <person name="Steczkiewicz K."/>
            <person name="Drgas O."/>
            <person name="Orlowska M."/>
            <person name="Perlinska-Lenart U."/>
            <person name="Aleksandrzak-Piekarczyk T."/>
            <person name="Szatraj K."/>
            <person name="Zielenkiewicz U."/>
            <person name="Pilsyk S."/>
            <person name="Malc E."/>
            <person name="Mieczkowski P."/>
            <person name="Kruszewska J.S."/>
            <person name="Biernat P."/>
            <person name="Pawlowska J."/>
        </authorList>
    </citation>
    <scope>NUCLEOTIDE SEQUENCE</scope>
    <source>
        <strain evidence="7">WA0000067209</strain>
    </source>
</reference>
<comment type="caution">
    <text evidence="7">The sequence shown here is derived from an EMBL/GenBank/DDBJ whole genome shotgun (WGS) entry which is preliminary data.</text>
</comment>
<dbReference type="GO" id="GO:0004657">
    <property type="term" value="F:proline dehydrogenase activity"/>
    <property type="evidence" value="ECO:0007669"/>
    <property type="project" value="UniProtKB-EC"/>
</dbReference>
<organism evidence="7 8">
    <name type="scientific">Mortierella isabellina</name>
    <name type="common">Filamentous fungus</name>
    <name type="synonym">Umbelopsis isabellina</name>
    <dbReference type="NCBI Taxonomy" id="91625"/>
    <lineage>
        <taxon>Eukaryota</taxon>
        <taxon>Fungi</taxon>
        <taxon>Fungi incertae sedis</taxon>
        <taxon>Mucoromycota</taxon>
        <taxon>Mucoromycotina</taxon>
        <taxon>Umbelopsidomycetes</taxon>
        <taxon>Umbelopsidales</taxon>
        <taxon>Umbelopsidaceae</taxon>
        <taxon>Umbelopsis</taxon>
    </lineage>
</organism>
<dbReference type="AlphaFoldDB" id="A0A8H7PCR8"/>
<dbReference type="EMBL" id="JAEPQZ010000020">
    <property type="protein sequence ID" value="KAG2171522.1"/>
    <property type="molecule type" value="Genomic_DNA"/>
</dbReference>
<dbReference type="InterPro" id="IPR015659">
    <property type="entry name" value="Proline_oxidase"/>
</dbReference>
<dbReference type="SUPFAM" id="SSF51730">
    <property type="entry name" value="FAD-linked oxidoreductase"/>
    <property type="match status" value="1"/>
</dbReference>
<comment type="similarity">
    <text evidence="1 5">Belongs to the proline oxidase family.</text>
</comment>
<evidence type="ECO:0000259" key="6">
    <source>
        <dbReference type="Pfam" id="PF01619"/>
    </source>
</evidence>
<protein>
    <recommendedName>
        <fullName evidence="2 5">Proline dehydrogenase</fullName>
        <ecNumber evidence="2 5">1.5.5.2</ecNumber>
    </recommendedName>
</protein>
<evidence type="ECO:0000256" key="3">
    <source>
        <dbReference type="ARBA" id="ARBA00023002"/>
    </source>
</evidence>
<dbReference type="InterPro" id="IPR029041">
    <property type="entry name" value="FAD-linked_oxidoreductase-like"/>
</dbReference>
<keyword evidence="3 5" id="KW-0560">Oxidoreductase</keyword>
<proteinExistence type="inferred from homology"/>